<evidence type="ECO:0000256" key="2">
    <source>
        <dbReference type="ARBA" id="ARBA00022670"/>
    </source>
</evidence>
<feature type="signal peptide" evidence="7">
    <location>
        <begin position="1"/>
        <end position="22"/>
    </location>
</feature>
<dbReference type="InterPro" id="IPR000209">
    <property type="entry name" value="Peptidase_S8/S53_dom"/>
</dbReference>
<dbReference type="GO" id="GO:0004252">
    <property type="term" value="F:serine-type endopeptidase activity"/>
    <property type="evidence" value="ECO:0007669"/>
    <property type="project" value="UniProtKB-UniRule"/>
</dbReference>
<name>A0A1G8FKC7_9ACTN</name>
<keyword evidence="3 5" id="KW-0378">Hydrolase</keyword>
<dbReference type="Proteomes" id="UP000199202">
    <property type="component" value="Unassembled WGS sequence"/>
</dbReference>
<feature type="active site" description="Charge relay system" evidence="5">
    <location>
        <position position="68"/>
    </location>
</feature>
<feature type="transmembrane region" description="Helical" evidence="6">
    <location>
        <begin position="343"/>
        <end position="369"/>
    </location>
</feature>
<keyword evidence="6" id="KW-1133">Transmembrane helix</keyword>
<dbReference type="InterPro" id="IPR036852">
    <property type="entry name" value="Peptidase_S8/S53_dom_sf"/>
</dbReference>
<evidence type="ECO:0000259" key="8">
    <source>
        <dbReference type="Pfam" id="PF00082"/>
    </source>
</evidence>
<keyword evidence="7" id="KW-0732">Signal</keyword>
<protein>
    <submittedName>
        <fullName evidence="9">Type VII secretion-associated serine protease mycosin</fullName>
    </submittedName>
</protein>
<dbReference type="EMBL" id="FNDJ01000003">
    <property type="protein sequence ID" value="SDH82612.1"/>
    <property type="molecule type" value="Genomic_DNA"/>
</dbReference>
<evidence type="ECO:0000313" key="9">
    <source>
        <dbReference type="EMBL" id="SDH82612.1"/>
    </source>
</evidence>
<evidence type="ECO:0000256" key="4">
    <source>
        <dbReference type="ARBA" id="ARBA00022825"/>
    </source>
</evidence>
<evidence type="ECO:0000256" key="1">
    <source>
        <dbReference type="ARBA" id="ARBA00011073"/>
    </source>
</evidence>
<feature type="active site" description="Charge relay system" evidence="5">
    <location>
        <position position="96"/>
    </location>
</feature>
<feature type="domain" description="Peptidase S8/S53" evidence="8">
    <location>
        <begin position="59"/>
        <end position="288"/>
    </location>
</feature>
<dbReference type="PROSITE" id="PS51892">
    <property type="entry name" value="SUBTILASE"/>
    <property type="match status" value="1"/>
</dbReference>
<proteinExistence type="inferred from homology"/>
<dbReference type="Gene3D" id="3.40.50.200">
    <property type="entry name" value="Peptidase S8/S53 domain"/>
    <property type="match status" value="1"/>
</dbReference>
<dbReference type="OrthoDB" id="3530033at2"/>
<dbReference type="AlphaFoldDB" id="A0A1G8FKC7"/>
<gene>
    <name evidence="9" type="ORF">SAMN05421869_103346</name>
</gene>
<dbReference type="Pfam" id="PF00082">
    <property type="entry name" value="Peptidase_S8"/>
    <property type="match status" value="1"/>
</dbReference>
<accession>A0A1G8FKC7</accession>
<reference evidence="9 10" key="1">
    <citation type="submission" date="2016-10" db="EMBL/GenBank/DDBJ databases">
        <authorList>
            <person name="de Groot N.N."/>
        </authorList>
    </citation>
    <scope>NUCLEOTIDE SEQUENCE [LARGE SCALE GENOMIC DNA]</scope>
    <source>
        <strain evidence="9 10">CGMCC 4.6533</strain>
    </source>
</reference>
<evidence type="ECO:0000313" key="10">
    <source>
        <dbReference type="Proteomes" id="UP000199202"/>
    </source>
</evidence>
<dbReference type="SUPFAM" id="SSF52743">
    <property type="entry name" value="Subtilisin-like"/>
    <property type="match status" value="1"/>
</dbReference>
<evidence type="ECO:0000256" key="7">
    <source>
        <dbReference type="SAM" id="SignalP"/>
    </source>
</evidence>
<comment type="similarity">
    <text evidence="1 5">Belongs to the peptidase S8 family.</text>
</comment>
<keyword evidence="4 5" id="KW-0720">Serine protease</keyword>
<keyword evidence="6" id="KW-0472">Membrane</keyword>
<dbReference type="PRINTS" id="PR00723">
    <property type="entry name" value="SUBTILISIN"/>
</dbReference>
<keyword evidence="2 5" id="KW-0645">Protease</keyword>
<dbReference type="PANTHER" id="PTHR43806">
    <property type="entry name" value="PEPTIDASE S8"/>
    <property type="match status" value="1"/>
</dbReference>
<dbReference type="GO" id="GO:0006508">
    <property type="term" value="P:proteolysis"/>
    <property type="evidence" value="ECO:0007669"/>
    <property type="project" value="UniProtKB-KW"/>
</dbReference>
<dbReference type="InterPro" id="IPR050131">
    <property type="entry name" value="Peptidase_S8_subtilisin-like"/>
</dbReference>
<keyword evidence="10" id="KW-1185">Reference proteome</keyword>
<organism evidence="9 10">
    <name type="scientific">Nonomuraea jiangxiensis</name>
    <dbReference type="NCBI Taxonomy" id="633440"/>
    <lineage>
        <taxon>Bacteria</taxon>
        <taxon>Bacillati</taxon>
        <taxon>Actinomycetota</taxon>
        <taxon>Actinomycetes</taxon>
        <taxon>Streptosporangiales</taxon>
        <taxon>Streptosporangiaceae</taxon>
        <taxon>Nonomuraea</taxon>
    </lineage>
</organism>
<sequence length="381" mass="38924">MIGRVLLASGLALHTLAAPAVAAADDDCNPKKGTVQLPASEPWAQKRLDIKNAWRLTMGAGVTVAVVDSGADLHPQVQLSKIIDETHTGYRDCVGHGTAVSGIIGAHYIEGVPFHGVAPDARLVMIKQSNKSEGDVAKLISGIEDAVAAKADVINVSVRASDTPGLRAAVQRALDQDILVVAAAGNVTGPDDQDVPAYPAAYEGVLAVGAATPDGRRADSSNAATPVSVLGPGTDITAPWPGRSYMRGLQGTSFAAPYVAGTAALVRARFPDLTREQVRQRIIATADGTVGAGTGAGMVNPMLALTAVLPYEAANAPVVAEPPPSPLPVGAIAKVPPRDETAIGVSLAVAAGTLIVIMVAGAFALLIPLGRRRGWRAGRVS</sequence>
<dbReference type="InterPro" id="IPR023828">
    <property type="entry name" value="Peptidase_S8_Ser-AS"/>
</dbReference>
<dbReference type="PROSITE" id="PS00138">
    <property type="entry name" value="SUBTILASE_SER"/>
    <property type="match status" value="1"/>
</dbReference>
<evidence type="ECO:0000256" key="6">
    <source>
        <dbReference type="SAM" id="Phobius"/>
    </source>
</evidence>
<evidence type="ECO:0000256" key="3">
    <source>
        <dbReference type="ARBA" id="ARBA00022801"/>
    </source>
</evidence>
<dbReference type="PANTHER" id="PTHR43806:SF11">
    <property type="entry name" value="CEREVISIN-RELATED"/>
    <property type="match status" value="1"/>
</dbReference>
<dbReference type="PROSITE" id="PS00137">
    <property type="entry name" value="SUBTILASE_HIS"/>
    <property type="match status" value="1"/>
</dbReference>
<dbReference type="STRING" id="633440.SAMN05421869_103346"/>
<feature type="active site" description="Charge relay system" evidence="5">
    <location>
        <position position="253"/>
    </location>
</feature>
<evidence type="ECO:0000256" key="5">
    <source>
        <dbReference type="PROSITE-ProRule" id="PRU01240"/>
    </source>
</evidence>
<feature type="chain" id="PRO_5039384597" evidence="7">
    <location>
        <begin position="23"/>
        <end position="381"/>
    </location>
</feature>
<dbReference type="InterPro" id="IPR015500">
    <property type="entry name" value="Peptidase_S8_subtilisin-rel"/>
</dbReference>
<keyword evidence="6" id="KW-0812">Transmembrane</keyword>
<dbReference type="RefSeq" id="WP_090930254.1">
    <property type="nucleotide sequence ID" value="NZ_FNDJ01000003.1"/>
</dbReference>
<dbReference type="InterPro" id="IPR022398">
    <property type="entry name" value="Peptidase_S8_His-AS"/>
</dbReference>